<dbReference type="InterPro" id="IPR030400">
    <property type="entry name" value="Sedolisin_dom"/>
</dbReference>
<dbReference type="InterPro" id="IPR023828">
    <property type="entry name" value="Peptidase_S8_Ser-AS"/>
</dbReference>
<feature type="domain" description="Peptidase S53" evidence="18">
    <location>
        <begin position="231"/>
        <end position="611"/>
    </location>
</feature>
<evidence type="ECO:0000256" key="3">
    <source>
        <dbReference type="ARBA" id="ARBA00004239"/>
    </source>
</evidence>
<reference evidence="20" key="3">
    <citation type="submission" date="2025-08" db="UniProtKB">
        <authorList>
            <consortium name="RefSeq"/>
        </authorList>
    </citation>
    <scope>IDENTIFICATION</scope>
    <source>
        <strain evidence="20">CBS 342.82</strain>
    </source>
</reference>
<dbReference type="FunFam" id="3.40.50.200:FF:000015">
    <property type="entry name" value="Tripeptidyl peptidase A"/>
    <property type="match status" value="1"/>
</dbReference>
<dbReference type="SUPFAM" id="SSF54897">
    <property type="entry name" value="Protease propeptides/inhibitors"/>
    <property type="match status" value="1"/>
</dbReference>
<dbReference type="PROSITE" id="PS00138">
    <property type="entry name" value="SUBTILASE_SER"/>
    <property type="match status" value="1"/>
</dbReference>
<keyword evidence="10 15" id="KW-0720">Serine protease</keyword>
<evidence type="ECO:0000256" key="5">
    <source>
        <dbReference type="ARBA" id="ARBA00022525"/>
    </source>
</evidence>
<gene>
    <name evidence="20" type="ORF">K489DRAFT_424236</name>
</gene>
<dbReference type="InterPro" id="IPR015366">
    <property type="entry name" value="S53_propep"/>
</dbReference>
<evidence type="ECO:0000256" key="11">
    <source>
        <dbReference type="ARBA" id="ARBA00022837"/>
    </source>
</evidence>
<evidence type="ECO:0000256" key="4">
    <source>
        <dbReference type="ARBA" id="ARBA00012462"/>
    </source>
</evidence>
<dbReference type="EC" id="3.4.14.10" evidence="4"/>
<evidence type="ECO:0000256" key="16">
    <source>
        <dbReference type="SAM" id="MobiDB-lite"/>
    </source>
</evidence>
<comment type="subcellular location">
    <subcellularLocation>
        <location evidence="3">Secreted</location>
        <location evidence="3">Extracellular space</location>
    </subcellularLocation>
</comment>
<evidence type="ECO:0000256" key="9">
    <source>
        <dbReference type="ARBA" id="ARBA00022801"/>
    </source>
</evidence>
<evidence type="ECO:0000313" key="20">
    <source>
        <dbReference type="RefSeq" id="XP_033460948.1"/>
    </source>
</evidence>
<keyword evidence="6 15" id="KW-0645">Protease</keyword>
<evidence type="ECO:0000256" key="17">
    <source>
        <dbReference type="SAM" id="SignalP"/>
    </source>
</evidence>
<dbReference type="OrthoDB" id="409122at2759"/>
<keyword evidence="13" id="KW-0865">Zymogen</keyword>
<sequence length="611" mass="66622">MILILYNLVFAALCSAVASASSTSDVRYELVEVHSLAKSWSRVSPADGNADITLKIALKQSASTPYVVDLLNQVSTPGNRKFGRHLSANELSGLLKPTDTALDAVLAWLRKNNHNAVTTGPGQNWISVRTKIKRAEELLRTSYSTFRHEDGSLTQRTLEWSLPENLIEHVDLIHPTTMFPNSLRAEFRPSHLQPTSSDDVIPARSGHTQQPPQHISRSTTCDLQDLCNTTYTTVNCIRCLYHTFNYEPQAPQQNGIGVLNFLNETSNRQDIAQFLDTYRPDAVSAAQAFEIISVNNGSDYQGPYTNNIVQLGTNLEGNLDAELTLAMVFPTRMTAYNTGGTPPYQPNRFWGDLNLNEPYLEWLEFALDQDSLPSVISSSYGDFEQTVPPSYARRVCTSFAQLGLRGVSVLVASGDYGVGPSVSNCVSNQDDSTKQFLPIFPASCPWVTAVGATKGQTPETATTDFASGGGFSNYFEAPDYQLEAVEKYLAASTEDYVGLFNRSGRGYPDVAAQETIWNSKLQVSTGTSASAPIFAAVISLLNDARIAEGRPPLGFLNPWLYSKAYQGMNDILNGSSFGCGTDGFPAASGWDPVCGWGTPNFLAMKSLALSI</sequence>
<keyword evidence="8 17" id="KW-0732">Signal</keyword>
<comment type="catalytic activity">
    <reaction evidence="1">
        <text>Release of an N-terminal tripeptide from a polypeptide.</text>
        <dbReference type="EC" id="3.4.14.10"/>
    </reaction>
</comment>
<feature type="chain" id="PRO_5026967003" description="tripeptidyl-peptidase II" evidence="17">
    <location>
        <begin position="20"/>
        <end position="611"/>
    </location>
</feature>
<evidence type="ECO:0000256" key="13">
    <source>
        <dbReference type="ARBA" id="ARBA00023145"/>
    </source>
</evidence>
<feature type="compositionally biased region" description="Polar residues" evidence="16">
    <location>
        <begin position="206"/>
        <end position="217"/>
    </location>
</feature>
<dbReference type="GO" id="GO:0046872">
    <property type="term" value="F:metal ion binding"/>
    <property type="evidence" value="ECO:0007669"/>
    <property type="project" value="UniProtKB-UniRule"/>
</dbReference>
<evidence type="ECO:0000256" key="14">
    <source>
        <dbReference type="ARBA" id="ARBA00023180"/>
    </source>
</evidence>
<evidence type="ECO:0000256" key="8">
    <source>
        <dbReference type="ARBA" id="ARBA00022729"/>
    </source>
</evidence>
<dbReference type="PROSITE" id="PS51695">
    <property type="entry name" value="SEDOLISIN"/>
    <property type="match status" value="1"/>
</dbReference>
<feature type="active site" description="Charge relay system" evidence="15">
    <location>
        <position position="320"/>
    </location>
</feature>
<feature type="active site" description="Charge relay system" evidence="15">
    <location>
        <position position="316"/>
    </location>
</feature>
<dbReference type="CDD" id="cd04056">
    <property type="entry name" value="Peptidases_S53"/>
    <property type="match status" value="1"/>
</dbReference>
<dbReference type="PANTHER" id="PTHR14218">
    <property type="entry name" value="PROTEASE S8 TRIPEPTIDYL PEPTIDASE I CLN2"/>
    <property type="match status" value="1"/>
</dbReference>
<comment type="function">
    <text evidence="2">Secreted tripeptidyl-peptidase which degrades proteins at acidic pHs and is involved in virulence.</text>
</comment>
<evidence type="ECO:0000313" key="19">
    <source>
        <dbReference type="Proteomes" id="UP000504637"/>
    </source>
</evidence>
<evidence type="ECO:0000256" key="1">
    <source>
        <dbReference type="ARBA" id="ARBA00001910"/>
    </source>
</evidence>
<dbReference type="InterPro" id="IPR050819">
    <property type="entry name" value="Tripeptidyl-peptidase_I"/>
</dbReference>
<feature type="active site" description="Charge relay system" evidence="15">
    <location>
        <position position="528"/>
    </location>
</feature>
<evidence type="ECO:0000256" key="12">
    <source>
        <dbReference type="ARBA" id="ARBA00023026"/>
    </source>
</evidence>
<feature type="binding site" evidence="15">
    <location>
        <position position="589"/>
    </location>
    <ligand>
        <name>Ca(2+)</name>
        <dbReference type="ChEBI" id="CHEBI:29108"/>
    </ligand>
</feature>
<dbReference type="Gene3D" id="3.40.50.200">
    <property type="entry name" value="Peptidase S8/S53 domain"/>
    <property type="match status" value="1"/>
</dbReference>
<evidence type="ECO:0000256" key="15">
    <source>
        <dbReference type="PROSITE-ProRule" id="PRU01032"/>
    </source>
</evidence>
<dbReference type="GeneID" id="54366065"/>
<evidence type="ECO:0000256" key="6">
    <source>
        <dbReference type="ARBA" id="ARBA00022670"/>
    </source>
</evidence>
<feature type="signal peptide" evidence="17">
    <location>
        <begin position="1"/>
        <end position="19"/>
    </location>
</feature>
<dbReference type="RefSeq" id="XP_033460948.1">
    <property type="nucleotide sequence ID" value="XM_033608265.1"/>
</dbReference>
<accession>A0A6J3MAQ7</accession>
<name>A0A6J3MAQ7_9PEZI</name>
<dbReference type="SMART" id="SM00944">
    <property type="entry name" value="Pro-kuma_activ"/>
    <property type="match status" value="1"/>
</dbReference>
<keyword evidence="19" id="KW-1185">Reference proteome</keyword>
<keyword evidence="9 15" id="KW-0378">Hydrolase</keyword>
<reference evidence="20" key="2">
    <citation type="submission" date="2020-04" db="EMBL/GenBank/DDBJ databases">
        <authorList>
            <consortium name="NCBI Genome Project"/>
        </authorList>
    </citation>
    <scope>NUCLEOTIDE SEQUENCE</scope>
    <source>
        <strain evidence="20">CBS 342.82</strain>
    </source>
</reference>
<organism evidence="20">
    <name type="scientific">Dissoconium aciculare CBS 342.82</name>
    <dbReference type="NCBI Taxonomy" id="1314786"/>
    <lineage>
        <taxon>Eukaryota</taxon>
        <taxon>Fungi</taxon>
        <taxon>Dikarya</taxon>
        <taxon>Ascomycota</taxon>
        <taxon>Pezizomycotina</taxon>
        <taxon>Dothideomycetes</taxon>
        <taxon>Dothideomycetidae</taxon>
        <taxon>Mycosphaerellales</taxon>
        <taxon>Dissoconiaceae</taxon>
        <taxon>Dissoconium</taxon>
    </lineage>
</organism>
<dbReference type="Pfam" id="PF09286">
    <property type="entry name" value="Pro-kuma_activ"/>
    <property type="match status" value="1"/>
</dbReference>
<dbReference type="GO" id="GO:0006508">
    <property type="term" value="P:proteolysis"/>
    <property type="evidence" value="ECO:0007669"/>
    <property type="project" value="UniProtKB-KW"/>
</dbReference>
<feature type="binding site" evidence="15">
    <location>
        <position position="570"/>
    </location>
    <ligand>
        <name>Ca(2+)</name>
        <dbReference type="ChEBI" id="CHEBI:29108"/>
    </ligand>
</feature>
<evidence type="ECO:0000259" key="18">
    <source>
        <dbReference type="PROSITE" id="PS51695"/>
    </source>
</evidence>
<evidence type="ECO:0000256" key="2">
    <source>
        <dbReference type="ARBA" id="ARBA00002451"/>
    </source>
</evidence>
<keyword evidence="14" id="KW-0325">Glycoprotein</keyword>
<dbReference type="PANTHER" id="PTHR14218:SF15">
    <property type="entry name" value="TRIPEPTIDYL-PEPTIDASE 1"/>
    <property type="match status" value="1"/>
</dbReference>
<keyword evidence="5" id="KW-0964">Secreted</keyword>
<feature type="binding site" evidence="15">
    <location>
        <position position="571"/>
    </location>
    <ligand>
        <name>Ca(2+)</name>
        <dbReference type="ChEBI" id="CHEBI:29108"/>
    </ligand>
</feature>
<dbReference type="AlphaFoldDB" id="A0A6J3MAQ7"/>
<keyword evidence="11 15" id="KW-0106">Calcium</keyword>
<dbReference type="InterPro" id="IPR036852">
    <property type="entry name" value="Peptidase_S8/S53_dom_sf"/>
</dbReference>
<dbReference type="CDD" id="cd11377">
    <property type="entry name" value="Pro-peptidase_S53"/>
    <property type="match status" value="1"/>
</dbReference>
<evidence type="ECO:0000256" key="7">
    <source>
        <dbReference type="ARBA" id="ARBA00022723"/>
    </source>
</evidence>
<keyword evidence="12" id="KW-0843">Virulence</keyword>
<comment type="cofactor">
    <cofactor evidence="15">
        <name>Ca(2+)</name>
        <dbReference type="ChEBI" id="CHEBI:29108"/>
    </cofactor>
    <text evidence="15">Binds 1 Ca(2+) ion per subunit.</text>
</comment>
<dbReference type="GO" id="GO:0004252">
    <property type="term" value="F:serine-type endopeptidase activity"/>
    <property type="evidence" value="ECO:0007669"/>
    <property type="project" value="UniProtKB-UniRule"/>
</dbReference>
<proteinExistence type="predicted"/>
<reference evidence="20" key="1">
    <citation type="submission" date="2020-01" db="EMBL/GenBank/DDBJ databases">
        <authorList>
            <consortium name="DOE Joint Genome Institute"/>
            <person name="Haridas S."/>
            <person name="Albert R."/>
            <person name="Binder M."/>
            <person name="Bloem J."/>
            <person name="Labutti K."/>
            <person name="Salamov A."/>
            <person name="Andreopoulos B."/>
            <person name="Baker S.E."/>
            <person name="Barry K."/>
            <person name="Bills G."/>
            <person name="Bluhm B.H."/>
            <person name="Cannon C."/>
            <person name="Castanera R."/>
            <person name="Culley D.E."/>
            <person name="Daum C."/>
            <person name="Ezra D."/>
            <person name="Gonzalez J.B."/>
            <person name="Henrissat B."/>
            <person name="Kuo A."/>
            <person name="Liang C."/>
            <person name="Lipzen A."/>
            <person name="Lutzoni F."/>
            <person name="Magnuson J."/>
            <person name="Mondo S."/>
            <person name="Nolan M."/>
            <person name="Ohm R."/>
            <person name="Pangilinan J."/>
            <person name="Park H.-J."/>
            <person name="Ramirez L."/>
            <person name="Alfaro M."/>
            <person name="Sun H."/>
            <person name="Tritt A."/>
            <person name="Yoshinaga Y."/>
            <person name="Zwiers L.-H."/>
            <person name="Turgeon B.G."/>
            <person name="Goodwin S.B."/>
            <person name="Spatafora J.W."/>
            <person name="Crous P.W."/>
            <person name="Grigoriev I.V."/>
        </authorList>
    </citation>
    <scope>NUCLEOTIDE SEQUENCE</scope>
    <source>
        <strain evidence="20">CBS 342.82</strain>
    </source>
</reference>
<evidence type="ECO:0000256" key="10">
    <source>
        <dbReference type="ARBA" id="ARBA00022825"/>
    </source>
</evidence>
<dbReference type="SUPFAM" id="SSF52743">
    <property type="entry name" value="Subtilisin-like"/>
    <property type="match status" value="1"/>
</dbReference>
<protein>
    <recommendedName>
        <fullName evidence="4">tripeptidyl-peptidase II</fullName>
        <ecNumber evidence="4">3.4.14.10</ecNumber>
    </recommendedName>
</protein>
<feature type="region of interest" description="Disordered" evidence="16">
    <location>
        <begin position="190"/>
        <end position="217"/>
    </location>
</feature>
<dbReference type="GO" id="GO:0008240">
    <property type="term" value="F:tripeptidyl-peptidase activity"/>
    <property type="evidence" value="ECO:0007669"/>
    <property type="project" value="UniProtKB-EC"/>
</dbReference>
<feature type="binding site" evidence="15">
    <location>
        <position position="591"/>
    </location>
    <ligand>
        <name>Ca(2+)</name>
        <dbReference type="ChEBI" id="CHEBI:29108"/>
    </ligand>
</feature>
<keyword evidence="7 15" id="KW-0479">Metal-binding</keyword>
<dbReference type="GO" id="GO:0005576">
    <property type="term" value="C:extracellular region"/>
    <property type="evidence" value="ECO:0007669"/>
    <property type="project" value="UniProtKB-SubCell"/>
</dbReference>
<dbReference type="Proteomes" id="UP000504637">
    <property type="component" value="Unplaced"/>
</dbReference>